<dbReference type="Proteomes" id="UP001165960">
    <property type="component" value="Unassembled WGS sequence"/>
</dbReference>
<comment type="caution">
    <text evidence="1">The sequence shown here is derived from an EMBL/GenBank/DDBJ whole genome shotgun (WGS) entry which is preliminary data.</text>
</comment>
<protein>
    <submittedName>
        <fullName evidence="1">Uncharacterized protein</fullName>
    </submittedName>
</protein>
<evidence type="ECO:0000313" key="1">
    <source>
        <dbReference type="EMBL" id="KAJ9081954.1"/>
    </source>
</evidence>
<organism evidence="1 2">
    <name type="scientific">Entomophthora muscae</name>
    <dbReference type="NCBI Taxonomy" id="34485"/>
    <lineage>
        <taxon>Eukaryota</taxon>
        <taxon>Fungi</taxon>
        <taxon>Fungi incertae sedis</taxon>
        <taxon>Zoopagomycota</taxon>
        <taxon>Entomophthoromycotina</taxon>
        <taxon>Entomophthoromycetes</taxon>
        <taxon>Entomophthorales</taxon>
        <taxon>Entomophthoraceae</taxon>
        <taxon>Entomophthora</taxon>
    </lineage>
</organism>
<proteinExistence type="predicted"/>
<keyword evidence="2" id="KW-1185">Reference proteome</keyword>
<gene>
    <name evidence="1" type="ORF">DSO57_1009410</name>
</gene>
<accession>A0ACC2U4L6</accession>
<dbReference type="EMBL" id="QTSX02001450">
    <property type="protein sequence ID" value="KAJ9081954.1"/>
    <property type="molecule type" value="Genomic_DNA"/>
</dbReference>
<name>A0ACC2U4L6_9FUNG</name>
<evidence type="ECO:0000313" key="2">
    <source>
        <dbReference type="Proteomes" id="UP001165960"/>
    </source>
</evidence>
<reference evidence="1" key="1">
    <citation type="submission" date="2022-04" db="EMBL/GenBank/DDBJ databases">
        <title>Genome of the entomopathogenic fungus Entomophthora muscae.</title>
        <authorList>
            <person name="Elya C."/>
            <person name="Lovett B.R."/>
            <person name="Lee E."/>
            <person name="Macias A.M."/>
            <person name="Hajek A.E."/>
            <person name="De Bivort B.L."/>
            <person name="Kasson M.T."/>
            <person name="De Fine Licht H.H."/>
            <person name="Stajich J.E."/>
        </authorList>
    </citation>
    <scope>NUCLEOTIDE SEQUENCE</scope>
    <source>
        <strain evidence="1">Berkeley</strain>
    </source>
</reference>
<sequence length="110" mass="12077">MKEIPANSPLPDALPAQDFKKLGFVYTIVLGIANQLVPYTGSWCPWTTAKDSKNTFVRINNSLPLETQAQGQDLNSEPKFLQAAGPMDQQPTHLRFAEIKPPQAEAPAKS</sequence>